<gene>
    <name evidence="5" type="ORF">WJX74_003859</name>
</gene>
<feature type="region of interest" description="Disordered" evidence="3">
    <location>
        <begin position="444"/>
        <end position="504"/>
    </location>
</feature>
<protein>
    <recommendedName>
        <fullName evidence="4">WW domain-containing protein</fullName>
    </recommendedName>
</protein>
<dbReference type="PANTHER" id="PTHR10288">
    <property type="entry name" value="KH DOMAIN CONTAINING RNA BINDING PROTEIN"/>
    <property type="match status" value="1"/>
</dbReference>
<dbReference type="SMART" id="SM00456">
    <property type="entry name" value="WW"/>
    <property type="match status" value="1"/>
</dbReference>
<keyword evidence="1" id="KW-0677">Repeat</keyword>
<evidence type="ECO:0000256" key="1">
    <source>
        <dbReference type="ARBA" id="ARBA00022737"/>
    </source>
</evidence>
<dbReference type="Pfam" id="PF00397">
    <property type="entry name" value="WW"/>
    <property type="match status" value="1"/>
</dbReference>
<evidence type="ECO:0000313" key="6">
    <source>
        <dbReference type="Proteomes" id="UP001438707"/>
    </source>
</evidence>
<dbReference type="CDD" id="cd00105">
    <property type="entry name" value="KH-I"/>
    <property type="match status" value="3"/>
</dbReference>
<name>A0AAW1RVS4_9CHLO</name>
<evidence type="ECO:0000313" key="5">
    <source>
        <dbReference type="EMBL" id="KAK9837727.1"/>
    </source>
</evidence>
<feature type="compositionally biased region" description="Low complexity" evidence="3">
    <location>
        <begin position="18"/>
        <end position="45"/>
    </location>
</feature>
<sequence length="504" mass="51397">MEEQAAAAQAVAARLVQQNAGAYEGEPGTTEPPAEGAEPQQNAEAAGKRKFEGGFQDALDGSDPTDGTRKRTGFSGSENGFDSTAAAAPAAAAPAATPVTSLPQQRSGDSTAFVDIPQALVGKVIGKGGETIKFVQNDTNTKVQIDHQTPGEQKRVTIQSFSGDLNAVEAAKAHIQRIITTDEPITGDIHQVVDCPQGIVGRVIGRGGETIRALQQASNAHIVVDQNYPEGQPRKVKVSGNREAVSTAVKMVTELIQGEPGSAQEIIQRYGAGVKQLMECPKNMVGRVIGKGGETIKLLQKTFTVNIQINQQVEPMKISIQGAPGAVQTALNAIQDIIAGGNPFANGPGGGPVGLGGAGMGPGGPGGPMGRGGGGGFGGPQFPPAYPPNGGFGGYGAFPAAAPAPAPAAYGYAAYGGAYAPAPYAQPQPAPAFGGYGGYPQGGAAADPYAQQQYGQPAGGGAPQGMPQAQPPSAWQELADDQGRTYYYNSQTGVSQWDKPAEMP</sequence>
<dbReference type="InterPro" id="IPR004088">
    <property type="entry name" value="KH_dom_type_1"/>
</dbReference>
<dbReference type="InterPro" id="IPR036612">
    <property type="entry name" value="KH_dom_type_1_sf"/>
</dbReference>
<dbReference type="Gene3D" id="3.30.1370.10">
    <property type="entry name" value="K Homology domain, type 1"/>
    <property type="match status" value="3"/>
</dbReference>
<dbReference type="CDD" id="cd00201">
    <property type="entry name" value="WW"/>
    <property type="match status" value="1"/>
</dbReference>
<dbReference type="SUPFAM" id="SSF51045">
    <property type="entry name" value="WW domain"/>
    <property type="match status" value="1"/>
</dbReference>
<evidence type="ECO:0000256" key="2">
    <source>
        <dbReference type="PROSITE-ProRule" id="PRU00117"/>
    </source>
</evidence>
<dbReference type="PROSITE" id="PS01159">
    <property type="entry name" value="WW_DOMAIN_1"/>
    <property type="match status" value="1"/>
</dbReference>
<keyword evidence="2" id="KW-0694">RNA-binding</keyword>
<dbReference type="InterPro" id="IPR001202">
    <property type="entry name" value="WW_dom"/>
</dbReference>
<accession>A0AAW1RVS4</accession>
<dbReference type="SUPFAM" id="SSF54791">
    <property type="entry name" value="Eukaryotic type KH-domain (KH-domain type I)"/>
    <property type="match status" value="3"/>
</dbReference>
<organism evidence="5 6">
    <name type="scientific">Apatococcus lobatus</name>
    <dbReference type="NCBI Taxonomy" id="904363"/>
    <lineage>
        <taxon>Eukaryota</taxon>
        <taxon>Viridiplantae</taxon>
        <taxon>Chlorophyta</taxon>
        <taxon>core chlorophytes</taxon>
        <taxon>Trebouxiophyceae</taxon>
        <taxon>Chlorellales</taxon>
        <taxon>Chlorellaceae</taxon>
        <taxon>Apatococcus</taxon>
    </lineage>
</organism>
<dbReference type="Gene3D" id="2.20.70.10">
    <property type="match status" value="1"/>
</dbReference>
<dbReference type="PROSITE" id="PS50084">
    <property type="entry name" value="KH_TYPE_1"/>
    <property type="match status" value="3"/>
</dbReference>
<comment type="caution">
    <text evidence="5">The sequence shown here is derived from an EMBL/GenBank/DDBJ whole genome shotgun (WGS) entry which is preliminary data.</text>
</comment>
<feature type="compositionally biased region" description="Low complexity" evidence="3">
    <location>
        <begin position="444"/>
        <end position="456"/>
    </location>
</feature>
<reference evidence="5 6" key="1">
    <citation type="journal article" date="2024" name="Nat. Commun.">
        <title>Phylogenomics reveals the evolutionary origins of lichenization in chlorophyte algae.</title>
        <authorList>
            <person name="Puginier C."/>
            <person name="Libourel C."/>
            <person name="Otte J."/>
            <person name="Skaloud P."/>
            <person name="Haon M."/>
            <person name="Grisel S."/>
            <person name="Petersen M."/>
            <person name="Berrin J.G."/>
            <person name="Delaux P.M."/>
            <person name="Dal Grande F."/>
            <person name="Keller J."/>
        </authorList>
    </citation>
    <scope>NUCLEOTIDE SEQUENCE [LARGE SCALE GENOMIC DNA]</scope>
    <source>
        <strain evidence="5 6">SAG 2145</strain>
    </source>
</reference>
<dbReference type="EMBL" id="JALJOS010000006">
    <property type="protein sequence ID" value="KAK9837727.1"/>
    <property type="molecule type" value="Genomic_DNA"/>
</dbReference>
<dbReference type="InterPro" id="IPR036020">
    <property type="entry name" value="WW_dom_sf"/>
</dbReference>
<feature type="region of interest" description="Disordered" evidence="3">
    <location>
        <begin position="18"/>
        <end position="89"/>
    </location>
</feature>
<evidence type="ECO:0000256" key="3">
    <source>
        <dbReference type="SAM" id="MobiDB-lite"/>
    </source>
</evidence>
<dbReference type="GO" id="GO:0003723">
    <property type="term" value="F:RNA binding"/>
    <property type="evidence" value="ECO:0007669"/>
    <property type="project" value="UniProtKB-UniRule"/>
</dbReference>
<evidence type="ECO:0000259" key="4">
    <source>
        <dbReference type="PROSITE" id="PS50020"/>
    </source>
</evidence>
<proteinExistence type="predicted"/>
<dbReference type="Proteomes" id="UP001438707">
    <property type="component" value="Unassembled WGS sequence"/>
</dbReference>
<dbReference type="SMART" id="SM00322">
    <property type="entry name" value="KH"/>
    <property type="match status" value="3"/>
</dbReference>
<dbReference type="AlphaFoldDB" id="A0AAW1RVS4"/>
<dbReference type="PROSITE" id="PS50020">
    <property type="entry name" value="WW_DOMAIN_2"/>
    <property type="match status" value="1"/>
</dbReference>
<keyword evidence="6" id="KW-1185">Reference proteome</keyword>
<dbReference type="Pfam" id="PF00013">
    <property type="entry name" value="KH_1"/>
    <property type="match status" value="3"/>
</dbReference>
<feature type="domain" description="WW" evidence="4">
    <location>
        <begin position="469"/>
        <end position="502"/>
    </location>
</feature>
<dbReference type="InterPro" id="IPR004087">
    <property type="entry name" value="KH_dom"/>
</dbReference>